<dbReference type="Pfam" id="PF20255">
    <property type="entry name" value="DUF6606"/>
    <property type="match status" value="1"/>
</dbReference>
<dbReference type="eggNOG" id="ENOG502QUFK">
    <property type="taxonomic scope" value="Eukaryota"/>
</dbReference>
<evidence type="ECO:0000313" key="11">
    <source>
        <dbReference type="Proteomes" id="UP000016935"/>
    </source>
</evidence>
<protein>
    <recommendedName>
        <fullName evidence="2">ubiquitinyl hydrolase 1</fullName>
        <ecNumber evidence="2">3.4.19.12</ecNumber>
    </recommendedName>
</protein>
<evidence type="ECO:0000259" key="8">
    <source>
        <dbReference type="Pfam" id="PF12359"/>
    </source>
</evidence>
<evidence type="ECO:0000256" key="3">
    <source>
        <dbReference type="ARBA" id="ARBA00022670"/>
    </source>
</evidence>
<dbReference type="RefSeq" id="XP_008030550.1">
    <property type="nucleotide sequence ID" value="XM_008032359.1"/>
</dbReference>
<feature type="domain" description="DUF3638" evidence="7">
    <location>
        <begin position="2048"/>
        <end position="2268"/>
    </location>
</feature>
<dbReference type="PANTHER" id="PTHR13367">
    <property type="entry name" value="UBIQUITIN THIOESTERASE"/>
    <property type="match status" value="1"/>
</dbReference>
<dbReference type="InterPro" id="IPR051346">
    <property type="entry name" value="OTU_Deubiquitinase"/>
</dbReference>
<dbReference type="InterPro" id="IPR046541">
    <property type="entry name" value="DUF6606"/>
</dbReference>
<dbReference type="Pfam" id="PF12340">
    <property type="entry name" value="DUF3638"/>
    <property type="match status" value="1"/>
</dbReference>
<evidence type="ECO:0000256" key="5">
    <source>
        <dbReference type="ARBA" id="ARBA00022801"/>
    </source>
</evidence>
<sequence length="3147" mass="356803">MAPSARAITYQYHHVVLPPKLPQQDDRSASHDLALIKNVIQALKVLKNHVKNEHIGSVDAAIATVENLQLCRDQHGCTNQLELQKLLGKLANGDTTGAVPIEIKEQNAGLLVSKSGDNINFESFELSPTNAGAMKTGRLIRSFPGCAVKLSVTKMTSSADLRESISSTLAKMTTQKVPSFQPQITKNKKEMSEERDTTDPGMVTNFYMSTLTAFGETTDVKRIWKHTREEILWDSCLSPWRRSPLWLLLRVSLQLVFVRQAPKSLPEDGLYKAFAIFLLARLLDMAKQNWKELGSEPIHVVSAKLTRRMRKFKLLKQTDYLKTAWLKYMESGICDAHSVINKHWLGLVDMTVGNIDTSGVANLKPKIDLEMRLSSMDNFLSQIASRKQEGNSSTYTPTSVYPAFPQSELPSNLAGPDDYKYFRLAAFEKWVEHSLSNWTSDHIYDANACGKLRTLMQNYYDIASTAYAQAPVAMSIMYLTLAELWISCDKCACAIYPMLIEYDPEVDLMEFQSLVLPLKSQLERLHTVESYVDSRRFQASKGKPSVYREFGKPSSFAVRYFDQCASLQAILKQIEDDAAIKRQKKCEELENIKSLYRQYMEIYSSSVCEYRTVVTNPYHGYTKPVHARRCRKCTAKRDADALTISIYEWPLSDIPSTAKATVFELRIPEAFGNWRDASAYFINTVLGCQEKSPHRPSCSYTLQYHHDISHMLSPNHRERRVTLLSQVKSHTVTHRSKMKAIPHLKDSDICLKNALQYGYYDSVRGHFNTVRPVCTEQIPKNCMYQMPSRSKALNRFVYHPPSLPHGLPANEVIASVSDCPTHLSIDEYKALGVLPLGNHILYSNMLTQLAVPVIDFSKVETQCVVFQSTQQTGSPGQHIERTRHRILTEPNFSHAILDQLEVALGRVEENWESWRASATFSLLVRRVLNMTSEQSVRSRAFSYLIRLRSICLKWVLRLKQRVAASTDDDQRTDLCSRATEIALVCASTYDVETADFGIVLEHQSAVSTLVQSAITIQENSGSVKSESQSLFKSMLRTWSGLMYRILPKLREYILMNSKGLSDAITANWAAFAPNSKKPWASLSGRQEHWLHTTSGSLSVHFNLLTGELFVNGLPLARLPSEYMSHKMYEPLFHKSVLEVVPTNEPGMRFSAKAPYHNYKLDFGMKGNDMLVVAHGHDTKLDLVPSHTLQQQLPHAFLADYVHWFDHKRDEVIFRRRGSPWESTVEEWRLVRNARHKTWKLVKGTEVLISLGSPSVTLLGKLLRPLEEVEHMHAKLDNTTQTINIDLPRLQLGFYIKQGESVVHSSQYRDMVIDKNQSIGTLVGLLSKLVLKNKHTAERLVLIPMPTSFGTSSISYQTHPGHHHPFVTIDKEQATKAYAYVVDSDLGRLLDTSELQSRLFLSYLHAITSGCLPDPLMARTGTESSLEILGSAAVRSFDTLTPMNVELLSRIAELSVKRRWYPEHLRVMQSIEWDEKLPSLLQHGSFRVLVLSLLDQAGKMRIFHPGNSVFDWIETARTKLLSVSNSQLDQRDMIRSCTFRVAGFGAEKFTTSHDIQYQARDRSQNERGHRAFITASLALRNQTALHTAIPHFKGSLLQNHFGNATIQGAQTSFDPGSLEYDSRWLEDCSKHLKALWCTLHQDVHKASNRYSLATWLCTLAFAETADMDAIQALVAFSRLPEMLAIHPPAAPVFHLNQGTRYERGKIRDILQESAKSFDTSMEARLPKNDHETVENHEIRIESLFRDRKNGAIQRFIENLERQWPIPNPSTPSAADYNTYLDPTDAMIEIRDFFRKWYDNLKFMEYLEQVSNVLARQPFLKVPIPHISVALPQKRDSLGANGRYLSVSGVFGMEAPLVFHDGRFHLSSNPTSNISTRTPPCEPNLTIAKAHTNTKHSDIMGRLENLCQGLMKYAKSKCEREYVEHLRISCGALEEHLNANHTHQDLITNAVDILQEYLYDCQSYFNKITSSLEDLFSGEIGFRTKHAPRISPTFWLSQLHRDRYELLSIDWKEAMVEHALAITNLQRAQRLVRLSNKPMELIEELQHVGHSNWDVRQFPETLLLEAESGILVRKEQEYIASQMRSPENGENVVLQLLMGGGKSTTIVPILNAYHGDKKKVVVAKPQSKQMLQMLVAKLGGMLGRRIYQMPFSRNLRLSTGDAQAIRQIYDQCIAERGVLLIQPEHILSFKLMAIECVLIGEKETARSLLETQQFFDRVSVDCVDESDENFSVKFELIYTMGEQQSIEFAPERWLIIQRVLARLALVAAQVKTELPEAVDIQDKADGKYPRIRFLRADGADRSLQLLSELVVRLGIGIPSRSQSPATQEAIIRYITKTDLEIKEVDAVEKSKFWSESTKAPLLLLRGLFADGVLRFVFTSKRYRVNFGLDDSRIPNTSLAVPYRSKDSPSPRSEFSHPDVVIILTLLSYYYRGLTDDELFDTITHVLKSDQAVIHYNEFVKTASSRLPKAFQQLSGISIRDRHQCVMEVFPSLRRSKNAIDYYLSKLVFPKQLKQFPKKLSASGWDLAIKKPHPTTGFSGTNDTLHLLPLDIKHLDLPSQHHTNAQVLSYLLMDETAVENLPVRTPGSTTCDGEHLLAFIEKLNFDVRVVLDCGASILEQNNRQVAETWLKMRASDIQAVVYFENEELSVLDRNSRVESFQTSPYAKMLDACVVYLDEAHTRGTDLKLPRHYRAALTLGSQLSKDRLTQAAMRLRKLGHGQAITFVVPEEIRTKIYERTGKPSGAQLDAHDVLSWAIGETWSDLKKSLPLWAVQGERFERHKHLLNGPQTTKDDAEAFLEKEAVDLETRYKPRTQDDHYTQLRDWDMSNSNITKIVSRCRDFEAMNFGSATLSEEQERELAPEIEEERQVERPPRLNAHSHSVHPDLKKLVTSGTMVDSKAWIPAFQALDTTSAGKLIDLQHFPQDLLVTVDFMYTVKVPPGSTRASFISDSYQRPVQFVLSVLDPHHKATVSKLIIISPHEANKLLPSIVRSKKVTLHLFAARTNVSFASLDELTLYNVGRPFSPDSISRSLAMQLNLFSGSLYLRSLAEYNELCDFLGLLQGKVEDGQQVYADGFIDPPTGKWGLQTSPVPFLRVLLMKIRREGEGVEKTHMGKVLSGVALEASDFGEPEEVTSSSEWPPYGIDCMGV</sequence>
<organism evidence="10 11">
    <name type="scientific">Exserohilum turcicum (strain 28A)</name>
    <name type="common">Northern leaf blight fungus</name>
    <name type="synonym">Setosphaeria turcica</name>
    <dbReference type="NCBI Taxonomy" id="671987"/>
    <lineage>
        <taxon>Eukaryota</taxon>
        <taxon>Fungi</taxon>
        <taxon>Dikarya</taxon>
        <taxon>Ascomycota</taxon>
        <taxon>Pezizomycotina</taxon>
        <taxon>Dothideomycetes</taxon>
        <taxon>Pleosporomycetidae</taxon>
        <taxon>Pleosporales</taxon>
        <taxon>Pleosporineae</taxon>
        <taxon>Pleosporaceae</taxon>
        <taxon>Exserohilum</taxon>
    </lineage>
</organism>
<reference evidence="10 11" key="2">
    <citation type="journal article" date="2013" name="PLoS Genet.">
        <title>Comparative genome structure, secondary metabolite, and effector coding capacity across Cochliobolus pathogens.</title>
        <authorList>
            <person name="Condon B.J."/>
            <person name="Leng Y."/>
            <person name="Wu D."/>
            <person name="Bushley K.E."/>
            <person name="Ohm R.A."/>
            <person name="Otillar R."/>
            <person name="Martin J."/>
            <person name="Schackwitz W."/>
            <person name="Grimwood J."/>
            <person name="MohdZainudin N."/>
            <person name="Xue C."/>
            <person name="Wang R."/>
            <person name="Manning V.A."/>
            <person name="Dhillon B."/>
            <person name="Tu Z.J."/>
            <person name="Steffenson B.J."/>
            <person name="Salamov A."/>
            <person name="Sun H."/>
            <person name="Lowry S."/>
            <person name="LaButti K."/>
            <person name="Han J."/>
            <person name="Copeland A."/>
            <person name="Lindquist E."/>
            <person name="Barry K."/>
            <person name="Schmutz J."/>
            <person name="Baker S.E."/>
            <person name="Ciuffetti L.M."/>
            <person name="Grigoriev I.V."/>
            <person name="Zhong S."/>
            <person name="Turgeon B.G."/>
        </authorList>
    </citation>
    <scope>NUCLEOTIDE SEQUENCE [LARGE SCALE GENOMIC DNA]</scope>
    <source>
        <strain evidence="11">28A</strain>
    </source>
</reference>
<gene>
    <name evidence="10" type="ORF">SETTUDRAFT_97972</name>
</gene>
<evidence type="ECO:0000259" key="7">
    <source>
        <dbReference type="Pfam" id="PF12340"/>
    </source>
</evidence>
<dbReference type="InterPro" id="IPR022105">
    <property type="entry name" value="DUF3645"/>
</dbReference>
<evidence type="ECO:0000256" key="1">
    <source>
        <dbReference type="ARBA" id="ARBA00000707"/>
    </source>
</evidence>
<dbReference type="EMBL" id="KB908855">
    <property type="protein sequence ID" value="EOA82300.1"/>
    <property type="molecule type" value="Genomic_DNA"/>
</dbReference>
<dbReference type="STRING" id="671987.R0I9Z7"/>
<feature type="domain" description="DUF3645" evidence="8">
    <location>
        <begin position="2388"/>
        <end position="2422"/>
    </location>
</feature>
<evidence type="ECO:0000313" key="10">
    <source>
        <dbReference type="EMBL" id="EOA82300.1"/>
    </source>
</evidence>
<accession>R0I9Z7</accession>
<keyword evidence="4" id="KW-0833">Ubl conjugation pathway</keyword>
<dbReference type="GO" id="GO:0006508">
    <property type="term" value="P:proteolysis"/>
    <property type="evidence" value="ECO:0007669"/>
    <property type="project" value="UniProtKB-KW"/>
</dbReference>
<dbReference type="Pfam" id="PF12359">
    <property type="entry name" value="DUF3645"/>
    <property type="match status" value="1"/>
</dbReference>
<evidence type="ECO:0000256" key="6">
    <source>
        <dbReference type="ARBA" id="ARBA00022807"/>
    </source>
</evidence>
<evidence type="ECO:0000259" key="9">
    <source>
        <dbReference type="Pfam" id="PF20255"/>
    </source>
</evidence>
<keyword evidence="11" id="KW-1185">Reference proteome</keyword>
<dbReference type="InterPro" id="IPR022099">
    <property type="entry name" value="DUF3638"/>
</dbReference>
<dbReference type="OrthoDB" id="3182339at2759"/>
<dbReference type="GeneID" id="19406339"/>
<keyword evidence="6" id="KW-0788">Thiol protease</keyword>
<evidence type="ECO:0000256" key="2">
    <source>
        <dbReference type="ARBA" id="ARBA00012759"/>
    </source>
</evidence>
<evidence type="ECO:0000256" key="4">
    <source>
        <dbReference type="ARBA" id="ARBA00022786"/>
    </source>
</evidence>
<dbReference type="PANTHER" id="PTHR13367:SF34">
    <property type="match status" value="1"/>
</dbReference>
<keyword evidence="3" id="KW-0645">Protease</keyword>
<dbReference type="Proteomes" id="UP000016935">
    <property type="component" value="Unassembled WGS sequence"/>
</dbReference>
<proteinExistence type="predicted"/>
<name>R0I9Z7_EXST2</name>
<comment type="catalytic activity">
    <reaction evidence="1">
        <text>Thiol-dependent hydrolysis of ester, thioester, amide, peptide and isopeptide bonds formed by the C-terminal Gly of ubiquitin (a 76-residue protein attached to proteins as an intracellular targeting signal).</text>
        <dbReference type="EC" id="3.4.19.12"/>
    </reaction>
</comment>
<keyword evidence="5" id="KW-0378">Hydrolase</keyword>
<feature type="domain" description="DUF6606" evidence="9">
    <location>
        <begin position="12"/>
        <end position="284"/>
    </location>
</feature>
<reference evidence="10 11" key="1">
    <citation type="journal article" date="2012" name="PLoS Pathog.">
        <title>Diverse lifestyles and strategies of plant pathogenesis encoded in the genomes of eighteen Dothideomycetes fungi.</title>
        <authorList>
            <person name="Ohm R.A."/>
            <person name="Feau N."/>
            <person name="Henrissat B."/>
            <person name="Schoch C.L."/>
            <person name="Horwitz B.A."/>
            <person name="Barry K.W."/>
            <person name="Condon B.J."/>
            <person name="Copeland A.C."/>
            <person name="Dhillon B."/>
            <person name="Glaser F."/>
            <person name="Hesse C.N."/>
            <person name="Kosti I."/>
            <person name="LaButti K."/>
            <person name="Lindquist E.A."/>
            <person name="Lucas S."/>
            <person name="Salamov A.A."/>
            <person name="Bradshaw R.E."/>
            <person name="Ciuffetti L."/>
            <person name="Hamelin R.C."/>
            <person name="Kema G.H.J."/>
            <person name="Lawrence C."/>
            <person name="Scott J.A."/>
            <person name="Spatafora J.W."/>
            <person name="Turgeon B.G."/>
            <person name="de Wit P.J.G.M."/>
            <person name="Zhong S."/>
            <person name="Goodwin S.B."/>
            <person name="Grigoriev I.V."/>
        </authorList>
    </citation>
    <scope>NUCLEOTIDE SEQUENCE [LARGE SCALE GENOMIC DNA]</scope>
    <source>
        <strain evidence="11">28A</strain>
    </source>
</reference>
<dbReference type="GO" id="GO:0004843">
    <property type="term" value="F:cysteine-type deubiquitinase activity"/>
    <property type="evidence" value="ECO:0007669"/>
    <property type="project" value="UniProtKB-EC"/>
</dbReference>
<dbReference type="HOGENOM" id="CLU_000211_1_0_1"/>
<dbReference type="EC" id="3.4.19.12" evidence="2"/>